<accession>A0A537J9Z0</accession>
<protein>
    <recommendedName>
        <fullName evidence="4">TrbI/VirB10 family protein</fullName>
    </recommendedName>
</protein>
<evidence type="ECO:0000313" key="3">
    <source>
        <dbReference type="Proteomes" id="UP000318093"/>
    </source>
</evidence>
<reference evidence="2 3" key="1">
    <citation type="journal article" date="2019" name="Nat. Microbiol.">
        <title>Mediterranean grassland soil C-N compound turnover is dependent on rainfall and depth, and is mediated by genomically divergent microorganisms.</title>
        <authorList>
            <person name="Diamond S."/>
            <person name="Andeer P.F."/>
            <person name="Li Z."/>
            <person name="Crits-Christoph A."/>
            <person name="Burstein D."/>
            <person name="Anantharaman K."/>
            <person name="Lane K.R."/>
            <person name="Thomas B.C."/>
            <person name="Pan C."/>
            <person name="Northen T.R."/>
            <person name="Banfield J.F."/>
        </authorList>
    </citation>
    <scope>NUCLEOTIDE SEQUENCE [LARGE SCALE GENOMIC DNA]</scope>
    <source>
        <strain evidence="2">NP_6</strain>
    </source>
</reference>
<keyword evidence="1" id="KW-0732">Signal</keyword>
<feature type="signal peptide" evidence="1">
    <location>
        <begin position="1"/>
        <end position="22"/>
    </location>
</feature>
<feature type="chain" id="PRO_5021748819" description="TrbI/VirB10 family protein" evidence="1">
    <location>
        <begin position="23"/>
        <end position="177"/>
    </location>
</feature>
<comment type="caution">
    <text evidence="2">The sequence shown here is derived from an EMBL/GenBank/DDBJ whole genome shotgun (WGS) entry which is preliminary data.</text>
</comment>
<gene>
    <name evidence="2" type="ORF">E6H03_08540</name>
</gene>
<evidence type="ECO:0008006" key="4">
    <source>
        <dbReference type="Google" id="ProtNLM"/>
    </source>
</evidence>
<sequence length="177" mass="17472">MRSTAAAIMVVVLAAFSLPASAADVDVPAGTSVPLKFLAPMDSANVKEGTSVQFEVAADVVVGRSVIFRKGSPVEGTVTDVSQPGIFGQSARVHIGFIKATAADGRPVGLSPLDVTPESIKQVKDVGTAAGSSVAGAILLGPIGIAAGAFIHGGQVSIPAGAVGIAKVGEAFKLASP</sequence>
<evidence type="ECO:0000256" key="1">
    <source>
        <dbReference type="SAM" id="SignalP"/>
    </source>
</evidence>
<name>A0A537J9Z0_9BACT</name>
<proteinExistence type="predicted"/>
<dbReference type="AlphaFoldDB" id="A0A537J9Z0"/>
<dbReference type="Proteomes" id="UP000318093">
    <property type="component" value="Unassembled WGS sequence"/>
</dbReference>
<organism evidence="2 3">
    <name type="scientific">Candidatus Segetimicrobium genomatis</name>
    <dbReference type="NCBI Taxonomy" id="2569760"/>
    <lineage>
        <taxon>Bacteria</taxon>
        <taxon>Bacillati</taxon>
        <taxon>Candidatus Sysuimicrobiota</taxon>
        <taxon>Candidatus Sysuimicrobiia</taxon>
        <taxon>Candidatus Sysuimicrobiales</taxon>
        <taxon>Candidatus Segetimicrobiaceae</taxon>
        <taxon>Candidatus Segetimicrobium</taxon>
    </lineage>
</organism>
<evidence type="ECO:0000313" key="2">
    <source>
        <dbReference type="EMBL" id="TMI80357.1"/>
    </source>
</evidence>
<dbReference type="EMBL" id="VBAN01000265">
    <property type="protein sequence ID" value="TMI80357.1"/>
    <property type="molecule type" value="Genomic_DNA"/>
</dbReference>